<dbReference type="STRING" id="86666.SAMN04490247_1175"/>
<evidence type="ECO:0000259" key="7">
    <source>
        <dbReference type="Pfam" id="PF00460"/>
    </source>
</evidence>
<evidence type="ECO:0000259" key="9">
    <source>
        <dbReference type="Pfam" id="PF22638"/>
    </source>
</evidence>
<dbReference type="EMBL" id="FNEV01000003">
    <property type="protein sequence ID" value="SDJ22385.1"/>
    <property type="molecule type" value="Genomic_DNA"/>
</dbReference>
<dbReference type="OrthoDB" id="9802553at2"/>
<evidence type="ECO:0000256" key="2">
    <source>
        <dbReference type="ARBA" id="ARBA00004613"/>
    </source>
</evidence>
<evidence type="ECO:0000313" key="10">
    <source>
        <dbReference type="EMBL" id="SDJ22385.1"/>
    </source>
</evidence>
<evidence type="ECO:0000313" key="11">
    <source>
        <dbReference type="Proteomes" id="UP000199225"/>
    </source>
</evidence>
<dbReference type="PANTHER" id="PTHR30033:SF1">
    <property type="entry name" value="FLAGELLAR HOOK-ASSOCIATED PROTEIN 1"/>
    <property type="match status" value="1"/>
</dbReference>
<evidence type="ECO:0000256" key="6">
    <source>
        <dbReference type="ARBA" id="ARBA00023143"/>
    </source>
</evidence>
<dbReference type="GO" id="GO:0005576">
    <property type="term" value="C:extracellular region"/>
    <property type="evidence" value="ECO:0007669"/>
    <property type="project" value="UniProtKB-SubCell"/>
</dbReference>
<keyword evidence="6" id="KW-0975">Bacterial flagellum</keyword>
<sequence>MVSTFHGLEVAKRGLFTQQSALYTTGHNISNANTEGYTRQRVNMEQTSPFPPASRNRPEMAGQIGSGVQAGSVERVRDAFLDDQFRAEAKKTGYYDALENGLGKMEEIMNEPTDQGLAKTMDRFWQSLQDLAVNPEDAGARSVVMERGKAVAETFNYLSESVQTLQQDAKQEAEVTVQNANSMLNQINQLNQQIGNIEPHGQLPNDLYDKRDRLLDDLSKIVSIDVSYDKSASSSKEMADGIATVRLADEQGRALEDAPALVNGPEETVNQLSINYQESDDRVVFDSLQLGQAPEGEDGEGEEAYALSMNDFPAPGKLKGLADLAGMVTETPRDPAYTVTGAVPVDNDTQAATLSSISNGEEELGMTITGTYIDGEGNPQDIDVPLDGLNGDSTLSEIAAQINGNEGIQAEVLDQDGERRLAISTTSQGEGSTFTVAGNGAELLGIAGEHQGTNEQEGSYVSMLNDLDTLASSFANQFNSAHKDGTSLEDMGEDANGSLGFFDYGSSFPVGAPPEEGDPETRIYRGMASDMGVIDSITEDVANIAASLSDNAGDGENARELADIQTQVDDALGEGANINSFYEGMIGGMAVETQEARRMSENSETLRNSVENQRNSVSQVSLDEEMTNMIKFQHAYNASSRNITAIDEILDRVINQMGRVGR</sequence>
<dbReference type="Pfam" id="PF22638">
    <property type="entry name" value="FlgK_D1"/>
    <property type="match status" value="1"/>
</dbReference>
<dbReference type="GO" id="GO:0009424">
    <property type="term" value="C:bacterial-type flagellum hook"/>
    <property type="evidence" value="ECO:0007669"/>
    <property type="project" value="InterPro"/>
</dbReference>
<reference evidence="11" key="1">
    <citation type="submission" date="2016-10" db="EMBL/GenBank/DDBJ databases">
        <authorList>
            <person name="Varghese N."/>
            <person name="Submissions S."/>
        </authorList>
    </citation>
    <scope>NUCLEOTIDE SEQUENCE [LARGE SCALE GENOMIC DNA]</scope>
    <source>
        <strain evidence="11">DSM 4771</strain>
    </source>
</reference>
<dbReference type="Pfam" id="PF06429">
    <property type="entry name" value="Flg_bbr_C"/>
    <property type="match status" value="1"/>
</dbReference>
<comment type="subcellular location">
    <subcellularLocation>
        <location evidence="1">Bacterial flagellum</location>
    </subcellularLocation>
    <subcellularLocation>
        <location evidence="2">Secreted</location>
    </subcellularLocation>
</comment>
<dbReference type="InterPro" id="IPR001444">
    <property type="entry name" value="Flag_bb_rod_N"/>
</dbReference>
<dbReference type="NCBIfam" id="TIGR02492">
    <property type="entry name" value="flgK_ends"/>
    <property type="match status" value="1"/>
</dbReference>
<gene>
    <name evidence="10" type="ORF">SAMN04490247_1175</name>
</gene>
<protein>
    <recommendedName>
        <fullName evidence="4">Flagellar hook-associated protein 1</fullName>
    </recommendedName>
</protein>
<dbReference type="PANTHER" id="PTHR30033">
    <property type="entry name" value="FLAGELLAR HOOK-ASSOCIATED PROTEIN 1"/>
    <property type="match status" value="1"/>
</dbReference>
<keyword evidence="11" id="KW-1185">Reference proteome</keyword>
<keyword evidence="10" id="KW-0969">Cilium</keyword>
<name>A0A1G8S0R0_9BACI</name>
<comment type="similarity">
    <text evidence="3">Belongs to the flagella basal body rod proteins family.</text>
</comment>
<dbReference type="AlphaFoldDB" id="A0A1G8S0R0"/>
<dbReference type="InterPro" id="IPR010930">
    <property type="entry name" value="Flg_bb/hook_C_dom"/>
</dbReference>
<evidence type="ECO:0000256" key="4">
    <source>
        <dbReference type="ARBA" id="ARBA00016244"/>
    </source>
</evidence>
<dbReference type="GO" id="GO:0044780">
    <property type="term" value="P:bacterial-type flagellum assembly"/>
    <property type="evidence" value="ECO:0007669"/>
    <property type="project" value="InterPro"/>
</dbReference>
<evidence type="ECO:0000256" key="1">
    <source>
        <dbReference type="ARBA" id="ARBA00004365"/>
    </source>
</evidence>
<dbReference type="GO" id="GO:0005198">
    <property type="term" value="F:structural molecule activity"/>
    <property type="evidence" value="ECO:0007669"/>
    <property type="project" value="InterPro"/>
</dbReference>
<dbReference type="InterPro" id="IPR053927">
    <property type="entry name" value="FlgK_helical"/>
</dbReference>
<evidence type="ECO:0000259" key="8">
    <source>
        <dbReference type="Pfam" id="PF06429"/>
    </source>
</evidence>
<dbReference type="RefSeq" id="WP_093192937.1">
    <property type="nucleotide sequence ID" value="NZ_FNEV01000003.1"/>
</dbReference>
<proteinExistence type="inferred from homology"/>
<dbReference type="InterPro" id="IPR002371">
    <property type="entry name" value="FlgK"/>
</dbReference>
<evidence type="ECO:0000256" key="3">
    <source>
        <dbReference type="ARBA" id="ARBA00009677"/>
    </source>
</evidence>
<evidence type="ECO:0000256" key="5">
    <source>
        <dbReference type="ARBA" id="ARBA00022525"/>
    </source>
</evidence>
<dbReference type="Pfam" id="PF00460">
    <property type="entry name" value="Flg_bb_rod"/>
    <property type="match status" value="1"/>
</dbReference>
<dbReference type="PRINTS" id="PR01005">
    <property type="entry name" value="FLGHOOKAP1"/>
</dbReference>
<dbReference type="Proteomes" id="UP000199225">
    <property type="component" value="Unassembled WGS sequence"/>
</dbReference>
<feature type="domain" description="Flagellar hook-associated protein FlgK helical" evidence="9">
    <location>
        <begin position="103"/>
        <end position="295"/>
    </location>
</feature>
<accession>A0A1G8S0R0</accession>
<dbReference type="SUPFAM" id="SSF64518">
    <property type="entry name" value="Phase 1 flagellin"/>
    <property type="match status" value="1"/>
</dbReference>
<feature type="domain" description="Flagellar basal-body/hook protein C-terminal" evidence="8">
    <location>
        <begin position="616"/>
        <end position="655"/>
    </location>
</feature>
<organism evidence="10 11">
    <name type="scientific">Salimicrobium halophilum</name>
    <dbReference type="NCBI Taxonomy" id="86666"/>
    <lineage>
        <taxon>Bacteria</taxon>
        <taxon>Bacillati</taxon>
        <taxon>Bacillota</taxon>
        <taxon>Bacilli</taxon>
        <taxon>Bacillales</taxon>
        <taxon>Bacillaceae</taxon>
        <taxon>Salimicrobium</taxon>
    </lineage>
</organism>
<keyword evidence="10" id="KW-0282">Flagellum</keyword>
<keyword evidence="10" id="KW-0966">Cell projection</keyword>
<keyword evidence="5" id="KW-0964">Secreted</keyword>
<feature type="domain" description="Flagellar basal body rod protein N-terminal" evidence="7">
    <location>
        <begin position="8"/>
        <end position="38"/>
    </location>
</feature>